<evidence type="ECO:0000313" key="1">
    <source>
        <dbReference type="EMBL" id="KAF2885486.1"/>
    </source>
</evidence>
<sequence length="227" mass="25795">MPHQDYATEMVNYLESLRKRARERDTKTQRVELTFAETPAKLTGGWMPTDSGSGRLATGGKTFADSPGKTRIISAPVNMHGVKKSFQPPSPWINRNESFNTGHSQTPNANCSILGGINVPEPNQTIFSKILPFKRTIYSADKCNNVRNKRYQSAKVQDFHPINNNNVISDCAPKEVIHYKISAIPDSIYENKIRRKNVEIYKKTSQDHLKKFLKEYVEKNKNGARQK</sequence>
<dbReference type="OrthoDB" id="10456361at2759"/>
<comment type="caution">
    <text evidence="1">The sequence shown here is derived from an EMBL/GenBank/DDBJ whole genome shotgun (WGS) entry which is preliminary data.</text>
</comment>
<dbReference type="Proteomes" id="UP000801492">
    <property type="component" value="Unassembled WGS sequence"/>
</dbReference>
<dbReference type="EMBL" id="VTPC01089932">
    <property type="protein sequence ID" value="KAF2885486.1"/>
    <property type="molecule type" value="Genomic_DNA"/>
</dbReference>
<dbReference type="AlphaFoldDB" id="A0A8K0CH00"/>
<evidence type="ECO:0000313" key="2">
    <source>
        <dbReference type="Proteomes" id="UP000801492"/>
    </source>
</evidence>
<proteinExistence type="predicted"/>
<name>A0A8K0CH00_IGNLU</name>
<reference evidence="1" key="1">
    <citation type="submission" date="2019-08" db="EMBL/GenBank/DDBJ databases">
        <title>The genome of the North American firefly Photinus pyralis.</title>
        <authorList>
            <consortium name="Photinus pyralis genome working group"/>
            <person name="Fallon T.R."/>
            <person name="Sander Lower S.E."/>
            <person name="Weng J.-K."/>
        </authorList>
    </citation>
    <scope>NUCLEOTIDE SEQUENCE</scope>
    <source>
        <strain evidence="1">TRF0915ILg1</strain>
        <tissue evidence="1">Whole body</tissue>
    </source>
</reference>
<accession>A0A8K0CH00</accession>
<organism evidence="1 2">
    <name type="scientific">Ignelater luminosus</name>
    <name type="common">Cucubano</name>
    <name type="synonym">Pyrophorus luminosus</name>
    <dbReference type="NCBI Taxonomy" id="2038154"/>
    <lineage>
        <taxon>Eukaryota</taxon>
        <taxon>Metazoa</taxon>
        <taxon>Ecdysozoa</taxon>
        <taxon>Arthropoda</taxon>
        <taxon>Hexapoda</taxon>
        <taxon>Insecta</taxon>
        <taxon>Pterygota</taxon>
        <taxon>Neoptera</taxon>
        <taxon>Endopterygota</taxon>
        <taxon>Coleoptera</taxon>
        <taxon>Polyphaga</taxon>
        <taxon>Elateriformia</taxon>
        <taxon>Elateroidea</taxon>
        <taxon>Elateridae</taxon>
        <taxon>Agrypninae</taxon>
        <taxon>Pyrophorini</taxon>
        <taxon>Ignelater</taxon>
    </lineage>
</organism>
<gene>
    <name evidence="1" type="ORF">ILUMI_20694</name>
</gene>
<keyword evidence="2" id="KW-1185">Reference proteome</keyword>
<protein>
    <submittedName>
        <fullName evidence="1">Uncharacterized protein</fullName>
    </submittedName>
</protein>